<reference evidence="1" key="1">
    <citation type="journal article" date="2021" name="Proc. Natl. Acad. Sci. U.S.A.">
        <title>A Catalog of Tens of Thousands of Viruses from Human Metagenomes Reveals Hidden Associations with Chronic Diseases.</title>
        <authorList>
            <person name="Tisza M.J."/>
            <person name="Buck C.B."/>
        </authorList>
    </citation>
    <scope>NUCLEOTIDE SEQUENCE</scope>
    <source>
        <strain evidence="1">Ctxc31</strain>
    </source>
</reference>
<sequence length="258" mass="29869">MKVFVTPPIKYLELSELGDGFYCLAQLYKHNEKYRAFTKKMKESGKFIILDSGAGDEGEIIQKEELFELTQEILPNEVIPTDELYNSSITVSNLVWFINKMKKTNMEGVGIFACPQAQTVSEYKSLLFAMSTFKEVTTIGLSKKTIPYVYGIKKKDSDIDIARIIMVYELQKYPLIYKKNYHCLGMSDCREFLMYKGFSNMRSTDSCYPILAAIYDLDLENDPFVRYPTPKDYFELSMTDKQIELAKKNISFLKKCCH</sequence>
<name>A0A8S5MMP2_9CAUD</name>
<organism evidence="1">
    <name type="scientific">Siphoviridae sp. ctxc31</name>
    <dbReference type="NCBI Taxonomy" id="2826520"/>
    <lineage>
        <taxon>Viruses</taxon>
        <taxon>Duplodnaviria</taxon>
        <taxon>Heunggongvirae</taxon>
        <taxon>Uroviricota</taxon>
        <taxon>Caudoviricetes</taxon>
    </lineage>
</organism>
<proteinExistence type="predicted"/>
<evidence type="ECO:0000313" key="1">
    <source>
        <dbReference type="EMBL" id="DAD83542.1"/>
    </source>
</evidence>
<protein>
    <submittedName>
        <fullName evidence="1">Uncharacterized protein</fullName>
    </submittedName>
</protein>
<dbReference type="EMBL" id="BK014938">
    <property type="protein sequence ID" value="DAD83542.1"/>
    <property type="molecule type" value="Genomic_DNA"/>
</dbReference>
<accession>A0A8S5MMP2</accession>